<sequence length="593" mass="67127">MPNLQAELSATKASLSAEGLLSPLIPEGSHSLFDIVRCVDTGRKCEGPATQQIRFVEDSLIASSKSILLPEVNLLAPPHTDDERWAFNYFLHRSAPIFAGVVDGPFWLDLVPRLAQSHAFVWDVVVSSSWMFEHVHYDELVAVYDHSLTTPVVSAEHVKALRWYQRALVNFRHFLERGEADNGYILLSCILFAALEFQQRNIGNAWRLIDNAFSILDQSLSRAHSQDTKPKNTSIYEFVTAFYSRKAVLMGHLGKPIPLKWNVNGDQESLRPSMKLYLEALKDAKLQLDSLMYQAYEVVRVGHLLYHDDYEMQKLKPRQAERLKAVREWKHSFTQLCENEQDLEIKYIVSTLLMYWSVCYVWLSACTSPLQTAFDKHMADFEDIVDNAQIVLQHMGTSTSAGRVLKCEGDPVPALLFVAEKCRDPCLRREALQLLRRTPPRDGLWHSVAAPSLVEQIIAVEEGDDHFSTHPVSLSPPHLPPEERRIHHIAIISGGVSNGHRRLKVQLTKGAIGADGLLRMVHEEVWVEERSWENLSWRPAWQFLCEHEGGVPGRGSTTTTLVGTGCQGYPKVPFDRTFDSAQVVLTKDGYKLT</sequence>
<evidence type="ECO:0000256" key="5">
    <source>
        <dbReference type="ARBA" id="ARBA00023163"/>
    </source>
</evidence>
<keyword evidence="3" id="KW-0805">Transcription regulation</keyword>
<evidence type="ECO:0000313" key="8">
    <source>
        <dbReference type="Proteomes" id="UP001172673"/>
    </source>
</evidence>
<evidence type="ECO:0000256" key="2">
    <source>
        <dbReference type="ARBA" id="ARBA00022833"/>
    </source>
</evidence>
<keyword evidence="2" id="KW-0862">Zinc</keyword>
<evidence type="ECO:0000256" key="3">
    <source>
        <dbReference type="ARBA" id="ARBA00023015"/>
    </source>
</evidence>
<keyword evidence="6" id="KW-0539">Nucleus</keyword>
<keyword evidence="4" id="KW-0238">DNA-binding</keyword>
<keyword evidence="8" id="KW-1185">Reference proteome</keyword>
<accession>A0AA38X4F6</accession>
<name>A0AA38X4F6_9EURO</name>
<protein>
    <submittedName>
        <fullName evidence="7">Uncharacterized protein</fullName>
    </submittedName>
</protein>
<dbReference type="Proteomes" id="UP001172673">
    <property type="component" value="Unassembled WGS sequence"/>
</dbReference>
<evidence type="ECO:0000256" key="6">
    <source>
        <dbReference type="ARBA" id="ARBA00023242"/>
    </source>
</evidence>
<dbReference type="GO" id="GO:0046872">
    <property type="term" value="F:metal ion binding"/>
    <property type="evidence" value="ECO:0007669"/>
    <property type="project" value="UniProtKB-KW"/>
</dbReference>
<dbReference type="EMBL" id="JAPDRK010000013">
    <property type="protein sequence ID" value="KAJ9606644.1"/>
    <property type="molecule type" value="Genomic_DNA"/>
</dbReference>
<dbReference type="PANTHER" id="PTHR36206:SF14">
    <property type="entry name" value="ZN(2)-C6 FUNGAL-TYPE DOMAIN-CONTAINING PROTEIN-RELATED"/>
    <property type="match status" value="1"/>
</dbReference>
<evidence type="ECO:0000256" key="4">
    <source>
        <dbReference type="ARBA" id="ARBA00023125"/>
    </source>
</evidence>
<dbReference type="PANTHER" id="PTHR36206">
    <property type="entry name" value="ASPERCRYPTIN BIOSYNTHESIS CLUSTER-SPECIFIC TRANSCRIPTION REGULATOR ATNN-RELATED"/>
    <property type="match status" value="1"/>
</dbReference>
<keyword evidence="1" id="KW-0479">Metal-binding</keyword>
<gene>
    <name evidence="7" type="ORF">H2200_008652</name>
</gene>
<proteinExistence type="predicted"/>
<dbReference type="InterPro" id="IPR052360">
    <property type="entry name" value="Transcr_Regulatory_Proteins"/>
</dbReference>
<comment type="caution">
    <text evidence="7">The sequence shown here is derived from an EMBL/GenBank/DDBJ whole genome shotgun (WGS) entry which is preliminary data.</text>
</comment>
<evidence type="ECO:0000256" key="1">
    <source>
        <dbReference type="ARBA" id="ARBA00022723"/>
    </source>
</evidence>
<keyword evidence="5" id="KW-0804">Transcription</keyword>
<dbReference type="AlphaFoldDB" id="A0AA38X4F6"/>
<dbReference type="GO" id="GO:0003677">
    <property type="term" value="F:DNA binding"/>
    <property type="evidence" value="ECO:0007669"/>
    <property type="project" value="UniProtKB-KW"/>
</dbReference>
<organism evidence="7 8">
    <name type="scientific">Cladophialophora chaetospira</name>
    <dbReference type="NCBI Taxonomy" id="386627"/>
    <lineage>
        <taxon>Eukaryota</taxon>
        <taxon>Fungi</taxon>
        <taxon>Dikarya</taxon>
        <taxon>Ascomycota</taxon>
        <taxon>Pezizomycotina</taxon>
        <taxon>Eurotiomycetes</taxon>
        <taxon>Chaetothyriomycetidae</taxon>
        <taxon>Chaetothyriales</taxon>
        <taxon>Herpotrichiellaceae</taxon>
        <taxon>Cladophialophora</taxon>
    </lineage>
</organism>
<reference evidence="7" key="1">
    <citation type="submission" date="2022-10" db="EMBL/GenBank/DDBJ databases">
        <title>Culturing micro-colonial fungi from biological soil crusts in the Mojave desert and describing Neophaeococcomyces mojavensis, and introducing the new genera and species Taxawa tesnikishii.</title>
        <authorList>
            <person name="Kurbessoian T."/>
            <person name="Stajich J.E."/>
        </authorList>
    </citation>
    <scope>NUCLEOTIDE SEQUENCE</scope>
    <source>
        <strain evidence="7">TK_41</strain>
    </source>
</reference>
<evidence type="ECO:0000313" key="7">
    <source>
        <dbReference type="EMBL" id="KAJ9606644.1"/>
    </source>
</evidence>